<feature type="signal peptide" evidence="1">
    <location>
        <begin position="1"/>
        <end position="18"/>
    </location>
</feature>
<sequence length="164" mass="18231">MRHLLMTLLAVAALSGCATTPTMTTQERFNLYVQHAGPPVASFQLARFVRQTQWTPLGDRALAVWTSPSRGHLLELRGRCTGLSIAHTVQITNSFGTVNARWDSVIPRTASVAMPQSCRIIRIRPLDGNAIRDARREMRNTIYGDRPADLVEDTGPDVSDRFDD</sequence>
<evidence type="ECO:0000256" key="1">
    <source>
        <dbReference type="SAM" id="SignalP"/>
    </source>
</evidence>
<dbReference type="RefSeq" id="WP_095364285.1">
    <property type="nucleotide sequence ID" value="NZ_JAUTAS010000001.1"/>
</dbReference>
<dbReference type="PROSITE" id="PS51257">
    <property type="entry name" value="PROKAR_LIPOPROTEIN"/>
    <property type="match status" value="1"/>
</dbReference>
<name>A0AAP5AHF2_9GAMM</name>
<proteinExistence type="predicted"/>
<dbReference type="EMBL" id="JAUTAS010000001">
    <property type="protein sequence ID" value="MDQ1108654.1"/>
    <property type="molecule type" value="Genomic_DNA"/>
</dbReference>
<dbReference type="AlphaFoldDB" id="A0AAP5AHF2"/>
<reference evidence="2" key="1">
    <citation type="submission" date="2023-07" db="EMBL/GenBank/DDBJ databases">
        <title>Functional and genomic diversity of the sorghum phyllosphere microbiome.</title>
        <authorList>
            <person name="Shade A."/>
        </authorList>
    </citation>
    <scope>NUCLEOTIDE SEQUENCE</scope>
    <source>
        <strain evidence="2">SORGH_AS_0457</strain>
    </source>
</reference>
<organism evidence="2 3">
    <name type="scientific">Stenotrophomonas rhizophila</name>
    <dbReference type="NCBI Taxonomy" id="216778"/>
    <lineage>
        <taxon>Bacteria</taxon>
        <taxon>Pseudomonadati</taxon>
        <taxon>Pseudomonadota</taxon>
        <taxon>Gammaproteobacteria</taxon>
        <taxon>Lysobacterales</taxon>
        <taxon>Lysobacteraceae</taxon>
        <taxon>Stenotrophomonas</taxon>
    </lineage>
</organism>
<accession>A0AAP5AHF2</accession>
<evidence type="ECO:0000313" key="3">
    <source>
        <dbReference type="Proteomes" id="UP001226084"/>
    </source>
</evidence>
<evidence type="ECO:0000313" key="2">
    <source>
        <dbReference type="EMBL" id="MDQ1108654.1"/>
    </source>
</evidence>
<dbReference type="Pfam" id="PF20101">
    <property type="entry name" value="DUF6491"/>
    <property type="match status" value="1"/>
</dbReference>
<comment type="caution">
    <text evidence="2">The sequence shown here is derived from an EMBL/GenBank/DDBJ whole genome shotgun (WGS) entry which is preliminary data.</text>
</comment>
<protein>
    <submittedName>
        <fullName evidence="2">Uncharacterized protein YceK</fullName>
    </submittedName>
</protein>
<dbReference type="InterPro" id="IPR045500">
    <property type="entry name" value="DUF6491"/>
</dbReference>
<gene>
    <name evidence="2" type="ORF">QE424_001813</name>
</gene>
<dbReference type="Proteomes" id="UP001226084">
    <property type="component" value="Unassembled WGS sequence"/>
</dbReference>
<feature type="chain" id="PRO_5042884716" evidence="1">
    <location>
        <begin position="19"/>
        <end position="164"/>
    </location>
</feature>
<keyword evidence="1" id="KW-0732">Signal</keyword>